<dbReference type="Proteomes" id="UP000271650">
    <property type="component" value="Chromosome"/>
</dbReference>
<keyword evidence="2" id="KW-1185">Reference proteome</keyword>
<dbReference type="EMBL" id="CP127527">
    <property type="protein sequence ID" value="XRI77708.1"/>
    <property type="molecule type" value="Genomic_DNA"/>
</dbReference>
<organism evidence="1 2">
    <name type="scientific">Acidithiobacillus sulfuriphilus</name>
    <dbReference type="NCBI Taxonomy" id="1867749"/>
    <lineage>
        <taxon>Bacteria</taxon>
        <taxon>Pseudomonadati</taxon>
        <taxon>Pseudomonadota</taxon>
        <taxon>Acidithiobacillia</taxon>
        <taxon>Acidithiobacillales</taxon>
        <taxon>Acidithiobacillaceae</taxon>
        <taxon>Acidithiobacillus</taxon>
    </lineage>
</organism>
<reference evidence="1 2" key="1">
    <citation type="journal article" date="2019" name="Int. J. Syst. Evol. Microbiol.">
        <title>Acidithiobacillus sulfuriphilus sp. nov.: an extremely acidophilic sulfur-oxidizing chemolithotroph isolated from a neutral pH environment.</title>
        <authorList>
            <person name="Falagan C."/>
            <person name="Moya-Beltran A."/>
            <person name="Castro M."/>
            <person name="Quatrini R."/>
            <person name="Johnson D.B."/>
        </authorList>
    </citation>
    <scope>NUCLEOTIDE SEQUENCE [LARGE SCALE GENOMIC DNA]</scope>
    <source>
        <strain evidence="1 2">CJ-2</strain>
    </source>
</reference>
<protein>
    <submittedName>
        <fullName evidence="1">TonB family protein</fullName>
    </submittedName>
</protein>
<sequence>MNAILMSGSTPMGGNPQRGHFGRALIAGAALEALLIGGILWVGSHTPPPKPMVPEKKIIAIHMVQPAPPKPTPIPPLPKPVVQPKPIPKPVPRPTPVPQPIIHHAPAPKPLLAKAPTPTAPVYTPPAPTPPAPPPPPAPSPATQQDAIASYAALLRARVQAGTRVPEEVRLMHTGGTAMIAFRLTPSGQLLSARVAQSSGVGPIDRAALHAVQEENYPPFTKDMPKHDMDFAVQVHLSAHRDE</sequence>
<name>A0ACD5HQT1_9PROT</name>
<evidence type="ECO:0000313" key="1">
    <source>
        <dbReference type="EMBL" id="XRI77708.1"/>
    </source>
</evidence>
<gene>
    <name evidence="1" type="ORF">EC580_003260</name>
</gene>
<accession>A0ACD5HQT1</accession>
<proteinExistence type="predicted"/>
<evidence type="ECO:0000313" key="2">
    <source>
        <dbReference type="Proteomes" id="UP000271650"/>
    </source>
</evidence>